<sequence>MKCCGCITAVLLVPAIVIVILIFTLFRVKNPSIRLNRVIITHLELINNTIPKPGTNMSLIADVSVKNPNIASFKYSNTTSALYYHGELVGEARGPPGRAKARRTLRMNVTVDIITDNLLSNPNLNTEAGTGLLTMDSYSKIPGRVKLLNIIKKHITVKMNCTITVNISSQAIQAQKCRKKFFHKVDMDRVIDLGPWTFDQHLLLIHKFGEFVEADANNFMGIWRTYMRIQVRIDVRYPLKKQMKIKQLGAEGAPLPRVYGPELRASFRQNIQGSGDHWLQFQVPVEETAVGGVSQE</sequence>
<dbReference type="SUPFAM" id="SSF117070">
    <property type="entry name" value="LEA14-like"/>
    <property type="match status" value="1"/>
</dbReference>
<name>A0A6A6KQ94_HEVBR</name>
<dbReference type="PANTHER" id="PTHR31852">
    <property type="entry name" value="LATE EMBRYOGENESIS ABUNDANT (LEA) HYDROXYPROLINE-RICH GLYCOPROTEIN FAMILY"/>
    <property type="match status" value="1"/>
</dbReference>
<dbReference type="EMBL" id="JAAGAX010000015">
    <property type="protein sequence ID" value="KAF2291182.1"/>
    <property type="molecule type" value="Genomic_DNA"/>
</dbReference>
<dbReference type="Pfam" id="PF03168">
    <property type="entry name" value="LEA_2"/>
    <property type="match status" value="1"/>
</dbReference>
<accession>A0A6A6KQ94</accession>
<evidence type="ECO:0000259" key="2">
    <source>
        <dbReference type="Pfam" id="PF03168"/>
    </source>
</evidence>
<dbReference type="InterPro" id="IPR004864">
    <property type="entry name" value="LEA_2"/>
</dbReference>
<organism evidence="3 4">
    <name type="scientific">Hevea brasiliensis</name>
    <name type="common">Para rubber tree</name>
    <name type="synonym">Siphonia brasiliensis</name>
    <dbReference type="NCBI Taxonomy" id="3981"/>
    <lineage>
        <taxon>Eukaryota</taxon>
        <taxon>Viridiplantae</taxon>
        <taxon>Streptophyta</taxon>
        <taxon>Embryophyta</taxon>
        <taxon>Tracheophyta</taxon>
        <taxon>Spermatophyta</taxon>
        <taxon>Magnoliopsida</taxon>
        <taxon>eudicotyledons</taxon>
        <taxon>Gunneridae</taxon>
        <taxon>Pentapetalae</taxon>
        <taxon>rosids</taxon>
        <taxon>fabids</taxon>
        <taxon>Malpighiales</taxon>
        <taxon>Euphorbiaceae</taxon>
        <taxon>Crotonoideae</taxon>
        <taxon>Micrandreae</taxon>
        <taxon>Hevea</taxon>
    </lineage>
</organism>
<proteinExistence type="predicted"/>
<evidence type="ECO:0000313" key="4">
    <source>
        <dbReference type="Proteomes" id="UP000467840"/>
    </source>
</evidence>
<keyword evidence="1" id="KW-0812">Transmembrane</keyword>
<keyword evidence="4" id="KW-1185">Reference proteome</keyword>
<evidence type="ECO:0000313" key="3">
    <source>
        <dbReference type="EMBL" id="KAF2291182.1"/>
    </source>
</evidence>
<feature type="domain" description="Late embryogenesis abundant protein LEA-2 subgroup" evidence="2">
    <location>
        <begin position="63"/>
        <end position="162"/>
    </location>
</feature>
<dbReference type="Gene3D" id="2.60.40.1820">
    <property type="match status" value="1"/>
</dbReference>
<protein>
    <recommendedName>
        <fullName evidence="2">Late embryogenesis abundant protein LEA-2 subgroup domain-containing protein</fullName>
    </recommendedName>
</protein>
<reference evidence="3 4" key="1">
    <citation type="journal article" date="2020" name="Mol. Plant">
        <title>The Chromosome-Based Rubber Tree Genome Provides New Insights into Spurge Genome Evolution and Rubber Biosynthesis.</title>
        <authorList>
            <person name="Liu J."/>
            <person name="Shi C."/>
            <person name="Shi C.C."/>
            <person name="Li W."/>
            <person name="Zhang Q.J."/>
            <person name="Zhang Y."/>
            <person name="Li K."/>
            <person name="Lu H.F."/>
            <person name="Shi C."/>
            <person name="Zhu S.T."/>
            <person name="Xiao Z.Y."/>
            <person name="Nan H."/>
            <person name="Yue Y."/>
            <person name="Zhu X.G."/>
            <person name="Wu Y."/>
            <person name="Hong X.N."/>
            <person name="Fan G.Y."/>
            <person name="Tong Y."/>
            <person name="Zhang D."/>
            <person name="Mao C.L."/>
            <person name="Liu Y.L."/>
            <person name="Hao S.J."/>
            <person name="Liu W.Q."/>
            <person name="Lv M.Q."/>
            <person name="Zhang H.B."/>
            <person name="Liu Y."/>
            <person name="Hu-Tang G.R."/>
            <person name="Wang J.P."/>
            <person name="Wang J.H."/>
            <person name="Sun Y.H."/>
            <person name="Ni S.B."/>
            <person name="Chen W.B."/>
            <person name="Zhang X.C."/>
            <person name="Jiao Y.N."/>
            <person name="Eichler E.E."/>
            <person name="Li G.H."/>
            <person name="Liu X."/>
            <person name="Gao L.Z."/>
        </authorList>
    </citation>
    <scope>NUCLEOTIDE SEQUENCE [LARGE SCALE GENOMIC DNA]</scope>
    <source>
        <strain evidence="4">cv. GT1</strain>
        <tissue evidence="3">Leaf</tissue>
    </source>
</reference>
<dbReference type="Proteomes" id="UP000467840">
    <property type="component" value="Chromosome 2"/>
</dbReference>
<feature type="transmembrane region" description="Helical" evidence="1">
    <location>
        <begin position="7"/>
        <end position="26"/>
    </location>
</feature>
<gene>
    <name evidence="3" type="ORF">GH714_020556</name>
</gene>
<dbReference type="InterPro" id="IPR055301">
    <property type="entry name" value="Lea14-like_2"/>
</dbReference>
<dbReference type="AlphaFoldDB" id="A0A6A6KQ94"/>
<evidence type="ECO:0000256" key="1">
    <source>
        <dbReference type="SAM" id="Phobius"/>
    </source>
</evidence>
<keyword evidence="1" id="KW-1133">Transmembrane helix</keyword>
<comment type="caution">
    <text evidence="3">The sequence shown here is derived from an EMBL/GenBank/DDBJ whole genome shotgun (WGS) entry which is preliminary data.</text>
</comment>
<keyword evidence="1" id="KW-0472">Membrane</keyword>